<protein>
    <recommendedName>
        <fullName evidence="8">AAA ATPase AAA+ lid domain-containing protein</fullName>
    </recommendedName>
</protein>
<dbReference type="GO" id="GO:0016887">
    <property type="term" value="F:ATP hydrolysis activity"/>
    <property type="evidence" value="ECO:0007669"/>
    <property type="project" value="TreeGrafter"/>
</dbReference>
<evidence type="ECO:0000256" key="7">
    <source>
        <dbReference type="ARBA" id="ARBA00023235"/>
    </source>
</evidence>
<dbReference type="GeneTree" id="ENSGT00940000157302"/>
<proteinExistence type="predicted"/>
<sequence>MVSHWLPPLSCTGGLELYTELAYETLAQATEGYSGSDIRLVCKEAAMRPVRKILDALESHQQGSCNMSGIHLETVTTEDFLEVIAHTKPSARNLTDKYTAWETEYESV</sequence>
<reference evidence="10" key="1">
    <citation type="submission" date="2018-06" db="EMBL/GenBank/DDBJ databases">
        <title>Genome assembly of Danube salmon.</title>
        <authorList>
            <person name="Macqueen D.J."/>
            <person name="Gundappa M.K."/>
        </authorList>
    </citation>
    <scope>NUCLEOTIDE SEQUENCE [LARGE SCALE GENOMIC DNA]</scope>
</reference>
<dbReference type="AlphaFoldDB" id="A0A4W5LRY3"/>
<dbReference type="PANTHER" id="PTHR23074">
    <property type="entry name" value="AAA DOMAIN-CONTAINING"/>
    <property type="match status" value="1"/>
</dbReference>
<name>A0A4W5LRY3_9TELE</name>
<comment type="subcellular location">
    <subcellularLocation>
        <location evidence="1">Cytoplasm</location>
        <location evidence="1">Cytoskeleton</location>
        <location evidence="1">Spindle pole</location>
    </subcellularLocation>
</comment>
<keyword evidence="7" id="KW-0413">Isomerase</keyword>
<keyword evidence="4" id="KW-0547">Nucleotide-binding</keyword>
<keyword evidence="5" id="KW-0067">ATP-binding</keyword>
<dbReference type="Ensembl" id="ENSHHUT00000030212.1">
    <property type="protein sequence ID" value="ENSHHUP00000029001.1"/>
    <property type="gene ID" value="ENSHHUG00000018506.1"/>
</dbReference>
<dbReference type="InterPro" id="IPR041569">
    <property type="entry name" value="AAA_lid_3"/>
</dbReference>
<reference evidence="9" key="3">
    <citation type="submission" date="2025-09" db="UniProtKB">
        <authorList>
            <consortium name="Ensembl"/>
        </authorList>
    </citation>
    <scope>IDENTIFICATION</scope>
</reference>
<keyword evidence="10" id="KW-1185">Reference proteome</keyword>
<keyword evidence="3" id="KW-0493">Microtubule</keyword>
<organism evidence="9 10">
    <name type="scientific">Hucho hucho</name>
    <name type="common">huchen</name>
    <dbReference type="NCBI Taxonomy" id="62062"/>
    <lineage>
        <taxon>Eukaryota</taxon>
        <taxon>Metazoa</taxon>
        <taxon>Chordata</taxon>
        <taxon>Craniata</taxon>
        <taxon>Vertebrata</taxon>
        <taxon>Euteleostomi</taxon>
        <taxon>Actinopterygii</taxon>
        <taxon>Neopterygii</taxon>
        <taxon>Teleostei</taxon>
        <taxon>Protacanthopterygii</taxon>
        <taxon>Salmoniformes</taxon>
        <taxon>Salmonidae</taxon>
        <taxon>Salmoninae</taxon>
        <taxon>Hucho</taxon>
    </lineage>
</organism>
<dbReference type="FunFam" id="1.10.8.60:FF:000048">
    <property type="entry name" value="Katanin p60 ATPase-containing subunit A-like 2"/>
    <property type="match status" value="1"/>
</dbReference>
<evidence type="ECO:0000256" key="4">
    <source>
        <dbReference type="ARBA" id="ARBA00022741"/>
    </source>
</evidence>
<dbReference type="GO" id="GO:0005874">
    <property type="term" value="C:microtubule"/>
    <property type="evidence" value="ECO:0007669"/>
    <property type="project" value="UniProtKB-KW"/>
</dbReference>
<feature type="domain" description="AAA ATPase AAA+ lid" evidence="8">
    <location>
        <begin position="23"/>
        <end position="59"/>
    </location>
</feature>
<keyword evidence="6" id="KW-0206">Cytoskeleton</keyword>
<evidence type="ECO:0000313" key="10">
    <source>
        <dbReference type="Proteomes" id="UP000314982"/>
    </source>
</evidence>
<evidence type="ECO:0000256" key="5">
    <source>
        <dbReference type="ARBA" id="ARBA00022840"/>
    </source>
</evidence>
<dbReference type="STRING" id="62062.ENSHHUP00000029001"/>
<dbReference type="InterPro" id="IPR050304">
    <property type="entry name" value="MT-severing_AAA_ATPase"/>
</dbReference>
<evidence type="ECO:0000256" key="3">
    <source>
        <dbReference type="ARBA" id="ARBA00022701"/>
    </source>
</evidence>
<keyword evidence="2" id="KW-0963">Cytoplasm</keyword>
<accession>A0A4W5LRY3</accession>
<dbReference type="Pfam" id="PF17862">
    <property type="entry name" value="AAA_lid_3"/>
    <property type="match status" value="1"/>
</dbReference>
<dbReference type="GO" id="GO:0000922">
    <property type="term" value="C:spindle pole"/>
    <property type="evidence" value="ECO:0007669"/>
    <property type="project" value="UniProtKB-SubCell"/>
</dbReference>
<evidence type="ECO:0000259" key="8">
    <source>
        <dbReference type="Pfam" id="PF17862"/>
    </source>
</evidence>
<dbReference type="GO" id="GO:0005524">
    <property type="term" value="F:ATP binding"/>
    <property type="evidence" value="ECO:0007669"/>
    <property type="project" value="UniProtKB-KW"/>
</dbReference>
<dbReference type="PANTHER" id="PTHR23074:SF78">
    <property type="entry name" value="KATANIN P60 ATPASE-CONTAINING SUBUNIT A-LIKE 2"/>
    <property type="match status" value="1"/>
</dbReference>
<evidence type="ECO:0000256" key="6">
    <source>
        <dbReference type="ARBA" id="ARBA00023212"/>
    </source>
</evidence>
<dbReference type="Proteomes" id="UP000314982">
    <property type="component" value="Unassembled WGS sequence"/>
</dbReference>
<evidence type="ECO:0000256" key="2">
    <source>
        <dbReference type="ARBA" id="ARBA00022490"/>
    </source>
</evidence>
<dbReference type="GO" id="GO:0016853">
    <property type="term" value="F:isomerase activity"/>
    <property type="evidence" value="ECO:0007669"/>
    <property type="project" value="UniProtKB-KW"/>
</dbReference>
<reference evidence="9" key="2">
    <citation type="submission" date="2025-08" db="UniProtKB">
        <authorList>
            <consortium name="Ensembl"/>
        </authorList>
    </citation>
    <scope>IDENTIFICATION</scope>
</reference>
<evidence type="ECO:0000256" key="1">
    <source>
        <dbReference type="ARBA" id="ARBA00004647"/>
    </source>
</evidence>
<dbReference type="Gene3D" id="1.10.8.60">
    <property type="match status" value="1"/>
</dbReference>
<evidence type="ECO:0000313" key="9">
    <source>
        <dbReference type="Ensembl" id="ENSHHUP00000029001.1"/>
    </source>
</evidence>